<accession>A0A0F9PKD8</accession>
<proteinExistence type="predicted"/>
<reference evidence="1" key="1">
    <citation type="journal article" date="2015" name="Nature">
        <title>Complex archaea that bridge the gap between prokaryotes and eukaryotes.</title>
        <authorList>
            <person name="Spang A."/>
            <person name="Saw J.H."/>
            <person name="Jorgensen S.L."/>
            <person name="Zaremba-Niedzwiedzka K."/>
            <person name="Martijn J."/>
            <person name="Lind A.E."/>
            <person name="van Eijk R."/>
            <person name="Schleper C."/>
            <person name="Guy L."/>
            <person name="Ettema T.J."/>
        </authorList>
    </citation>
    <scope>NUCLEOTIDE SEQUENCE</scope>
</reference>
<sequence length="71" mass="7794">MITTQQQADAATADLKKYYLRIINDAITTAGSPENLSLSLGLARTTLRSARDRGILSGYERIARRIVEAGR</sequence>
<dbReference type="EMBL" id="LAZR01002389">
    <property type="protein sequence ID" value="KKN30659.1"/>
    <property type="molecule type" value="Genomic_DNA"/>
</dbReference>
<comment type="caution">
    <text evidence="1">The sequence shown here is derived from an EMBL/GenBank/DDBJ whole genome shotgun (WGS) entry which is preliminary data.</text>
</comment>
<organism evidence="1">
    <name type="scientific">marine sediment metagenome</name>
    <dbReference type="NCBI Taxonomy" id="412755"/>
    <lineage>
        <taxon>unclassified sequences</taxon>
        <taxon>metagenomes</taxon>
        <taxon>ecological metagenomes</taxon>
    </lineage>
</organism>
<name>A0A0F9PKD8_9ZZZZ</name>
<evidence type="ECO:0000313" key="1">
    <source>
        <dbReference type="EMBL" id="KKN30659.1"/>
    </source>
</evidence>
<protein>
    <submittedName>
        <fullName evidence="1">Uncharacterized protein</fullName>
    </submittedName>
</protein>
<gene>
    <name evidence="1" type="ORF">LCGC14_0831680</name>
</gene>
<dbReference type="AlphaFoldDB" id="A0A0F9PKD8"/>